<dbReference type="GO" id="GO:0003677">
    <property type="term" value="F:DNA binding"/>
    <property type="evidence" value="ECO:0007669"/>
    <property type="project" value="UniProtKB-UniRule"/>
</dbReference>
<evidence type="ECO:0000256" key="4">
    <source>
        <dbReference type="ARBA" id="ARBA00023125"/>
    </source>
</evidence>
<keyword evidence="5 7" id="KW-0804">Transcription</keyword>
<evidence type="ECO:0000313" key="15">
    <source>
        <dbReference type="Proteomes" id="UP000552935"/>
    </source>
</evidence>
<comment type="function">
    <text evidence="7">Necessary for efficient RNA polymerase transcription elongation past template-encoded arresting sites. The arresting sites in DNA have the property of trapping a certain fraction of elongating RNA polymerases that pass through, resulting in locked ternary complexes. Cleavage of the nascent transcript by cleavage factors such as GreA or GreB allows the resumption of elongation from the new 3'terminus. GreA releases sequences of 2 to 3 nucleotides.</text>
</comment>
<dbReference type="SUPFAM" id="SSF46557">
    <property type="entry name" value="GreA transcript cleavage protein, N-terminal domain"/>
    <property type="match status" value="1"/>
</dbReference>
<dbReference type="EMBL" id="MTJY01000007">
    <property type="protein sequence ID" value="ONN75968.1"/>
    <property type="molecule type" value="Genomic_DNA"/>
</dbReference>
<keyword evidence="4 7" id="KW-0238">DNA-binding</keyword>
<dbReference type="Proteomes" id="UP000307517">
    <property type="component" value="Unassembled WGS sequence"/>
</dbReference>
<proteinExistence type="inferred from homology"/>
<evidence type="ECO:0000256" key="7">
    <source>
        <dbReference type="HAMAP-Rule" id="MF_00105"/>
    </source>
</evidence>
<gene>
    <name evidence="7 10" type="primary">greA</name>
    <name evidence="11" type="ORF">BWR10_01245</name>
    <name evidence="12" type="ORF">E6L36_13665</name>
    <name evidence="10" type="ORF">H0N82_02465</name>
</gene>
<dbReference type="AlphaFoldDB" id="A0A1Y0DW43"/>
<evidence type="ECO:0000259" key="9">
    <source>
        <dbReference type="Pfam" id="PF03449"/>
    </source>
</evidence>
<dbReference type="InterPro" id="IPR036953">
    <property type="entry name" value="GreA/GreB_C_sf"/>
</dbReference>
<organism evidence="10 15">
    <name type="scientific">Lacticaseibacillus rhamnosus</name>
    <name type="common">Lactobacillus rhamnosus</name>
    <dbReference type="NCBI Taxonomy" id="47715"/>
    <lineage>
        <taxon>Bacteria</taxon>
        <taxon>Bacillati</taxon>
        <taxon>Bacillota</taxon>
        <taxon>Bacilli</taxon>
        <taxon>Lactobacillales</taxon>
        <taxon>Lactobacillaceae</taxon>
        <taxon>Lacticaseibacillus</taxon>
    </lineage>
</organism>
<evidence type="ECO:0000313" key="11">
    <source>
        <dbReference type="EMBL" id="ONN75968.1"/>
    </source>
</evidence>
<evidence type="ECO:0000313" key="14">
    <source>
        <dbReference type="Proteomes" id="UP000307517"/>
    </source>
</evidence>
<evidence type="ECO:0000259" key="8">
    <source>
        <dbReference type="Pfam" id="PF01272"/>
    </source>
</evidence>
<dbReference type="GO" id="GO:0070063">
    <property type="term" value="F:RNA polymerase binding"/>
    <property type="evidence" value="ECO:0007669"/>
    <property type="project" value="InterPro"/>
</dbReference>
<evidence type="ECO:0000313" key="10">
    <source>
        <dbReference type="EMBL" id="NZA04009.1"/>
    </source>
</evidence>
<dbReference type="GO" id="GO:0006354">
    <property type="term" value="P:DNA-templated transcription elongation"/>
    <property type="evidence" value="ECO:0007669"/>
    <property type="project" value="TreeGrafter"/>
</dbReference>
<keyword evidence="7" id="KW-0175">Coiled coil</keyword>
<evidence type="ECO:0000256" key="1">
    <source>
        <dbReference type="ARBA" id="ARBA00008213"/>
    </source>
</evidence>
<dbReference type="InterPro" id="IPR022691">
    <property type="entry name" value="Tscrpt_elong_fac_GreA/B_N"/>
</dbReference>
<feature type="domain" description="Transcription elongation factor GreA/GreB C-terminal" evidence="8">
    <location>
        <begin position="83"/>
        <end position="153"/>
    </location>
</feature>
<keyword evidence="10" id="KW-0648">Protein biosynthesis</keyword>
<dbReference type="InterPro" id="IPR028624">
    <property type="entry name" value="Tscrpt_elong_fac_GreA/B"/>
</dbReference>
<name>A0A1Y0DW43_LACRH</name>
<comment type="similarity">
    <text evidence="1 7">Belongs to the GreA/GreB family.</text>
</comment>
<reference evidence="12 14" key="2">
    <citation type="submission" date="2019-04" db="EMBL/GenBank/DDBJ databases">
        <title>Genome Announcement to Ensure Probiotic Safety of Lactobacillus rhamnosus UBLR-58.</title>
        <authorList>
            <person name="Sulthana A."/>
            <person name="Lakshmi S.G."/>
            <person name="Madempudi R.S."/>
        </authorList>
    </citation>
    <scope>NUCLEOTIDE SEQUENCE [LARGE SCALE GENOMIC DNA]</scope>
    <source>
        <strain evidence="12 14">UBLR-58</strain>
    </source>
</reference>
<evidence type="ECO:0000256" key="6">
    <source>
        <dbReference type="ARBA" id="ARBA00030776"/>
    </source>
</evidence>
<evidence type="ECO:0000256" key="5">
    <source>
        <dbReference type="ARBA" id="ARBA00023163"/>
    </source>
</evidence>
<dbReference type="Pfam" id="PF01272">
    <property type="entry name" value="GreA_GreB"/>
    <property type="match status" value="1"/>
</dbReference>
<reference evidence="11 13" key="1">
    <citation type="submission" date="2017-01" db="EMBL/GenBank/DDBJ databases">
        <title>In silico prediction, in vitro antibacterial spectrum and physicochemical properties of a putative bacteriocin produced by Lactobacillus rhamnosus strain L156.4.</title>
        <authorList>
            <person name="Silveira A.M."/>
            <person name="Monteiro A.S."/>
            <person name="Santos V.L."/>
            <person name="Nicoli J.R."/>
            <person name="Azevedo V."/>
            <person name="Soares S.C."/>
            <person name="Castro-Oliveira L."/>
            <person name="Dias-Souza M.V."/>
            <person name="Nardi R.M."/>
        </authorList>
    </citation>
    <scope>NUCLEOTIDE SEQUENCE [LARGE SCALE GENOMIC DNA]</scope>
    <source>
        <strain evidence="11 13">L156.4</strain>
    </source>
</reference>
<dbReference type="HAMAP" id="MF_00105">
    <property type="entry name" value="GreA_GreB"/>
    <property type="match status" value="1"/>
</dbReference>
<evidence type="ECO:0000256" key="3">
    <source>
        <dbReference type="ARBA" id="ARBA00023015"/>
    </source>
</evidence>
<dbReference type="PIRSF" id="PIRSF006092">
    <property type="entry name" value="GreA_GreB"/>
    <property type="match status" value="1"/>
</dbReference>
<dbReference type="OMA" id="DEIYGRN"/>
<dbReference type="Gene3D" id="1.10.287.180">
    <property type="entry name" value="Transcription elongation factor, GreA/GreB, N-terminal domain"/>
    <property type="match status" value="1"/>
</dbReference>
<accession>A0A1Y0DW43</accession>
<feature type="domain" description="Transcription elongation factor GreA/GreB N-terminal" evidence="9">
    <location>
        <begin position="7"/>
        <end position="74"/>
    </location>
</feature>
<keyword evidence="10" id="KW-0251">Elongation factor</keyword>
<dbReference type="EMBL" id="SSHM01000001">
    <property type="protein sequence ID" value="THC81316.1"/>
    <property type="molecule type" value="Genomic_DNA"/>
</dbReference>
<sequence>MVTYHEITPAGLANLKQEVADLKAIRPAKIKNLAEAAALGDRSENAEYSAAKRELRQLEGRLRYLDKLIRYAKVTTPAAANLADIGNWVTLEFDDDQDEDTYELVGPAEAGMGAAKLAINSPLGAAVRRHHVGDTVTVTAPSGTYQVTVMAISPHAPGKSVEQHD</sequence>
<dbReference type="Pfam" id="PF03449">
    <property type="entry name" value="GreA_GreB_N"/>
    <property type="match status" value="1"/>
</dbReference>
<accession>A0A2A5L5H2</accession>
<dbReference type="RefSeq" id="WP_005685322.1">
    <property type="nucleotide sequence ID" value="NZ_BSWG01000006.1"/>
</dbReference>
<protein>
    <recommendedName>
        <fullName evidence="2 7">Transcription elongation factor GreA</fullName>
    </recommendedName>
    <alternativeName>
        <fullName evidence="6 7">Transcript cleavage factor GreA</fullName>
    </alternativeName>
</protein>
<dbReference type="EMBL" id="JACCKI010000001">
    <property type="protein sequence ID" value="NZA04009.1"/>
    <property type="molecule type" value="Genomic_DNA"/>
</dbReference>
<dbReference type="PANTHER" id="PTHR30437">
    <property type="entry name" value="TRANSCRIPTION ELONGATION FACTOR GREA"/>
    <property type="match status" value="1"/>
</dbReference>
<evidence type="ECO:0000313" key="12">
    <source>
        <dbReference type="EMBL" id="THC81316.1"/>
    </source>
</evidence>
<dbReference type="Proteomes" id="UP000189067">
    <property type="component" value="Unassembled WGS sequence"/>
</dbReference>
<evidence type="ECO:0000313" key="13">
    <source>
        <dbReference type="Proteomes" id="UP000189067"/>
    </source>
</evidence>
<dbReference type="Gene3D" id="3.10.50.30">
    <property type="entry name" value="Transcription elongation factor, GreA/GreB, C-terminal domain"/>
    <property type="match status" value="1"/>
</dbReference>
<dbReference type="SUPFAM" id="SSF54534">
    <property type="entry name" value="FKBP-like"/>
    <property type="match status" value="1"/>
</dbReference>
<evidence type="ECO:0000256" key="2">
    <source>
        <dbReference type="ARBA" id="ARBA00013729"/>
    </source>
</evidence>
<dbReference type="FunFam" id="1.10.287.180:FF:000001">
    <property type="entry name" value="Transcription elongation factor GreA"/>
    <property type="match status" value="1"/>
</dbReference>
<dbReference type="InterPro" id="IPR023459">
    <property type="entry name" value="Tscrpt_elong_fac_GreA/B_fam"/>
</dbReference>
<dbReference type="InterPro" id="IPR036805">
    <property type="entry name" value="Tscrpt_elong_fac_GreA/B_N_sf"/>
</dbReference>
<dbReference type="NCBIfam" id="NF001263">
    <property type="entry name" value="PRK00226.1-4"/>
    <property type="match status" value="1"/>
</dbReference>
<comment type="caution">
    <text evidence="10">The sequence shown here is derived from an EMBL/GenBank/DDBJ whole genome shotgun (WGS) entry which is preliminary data.</text>
</comment>
<dbReference type="GO" id="GO:0032784">
    <property type="term" value="P:regulation of DNA-templated transcription elongation"/>
    <property type="evidence" value="ECO:0007669"/>
    <property type="project" value="UniProtKB-UniRule"/>
</dbReference>
<dbReference type="Proteomes" id="UP000552935">
    <property type="component" value="Unassembled WGS sequence"/>
</dbReference>
<dbReference type="InterPro" id="IPR001437">
    <property type="entry name" value="Tscrpt_elong_fac_GreA/B_C"/>
</dbReference>
<keyword evidence="3 7" id="KW-0805">Transcription regulation</keyword>
<feature type="coiled-coil region" evidence="7">
    <location>
        <begin position="41"/>
        <end position="68"/>
    </location>
</feature>
<reference evidence="10 15" key="3">
    <citation type="submission" date="2020-07" db="EMBL/GenBank/DDBJ databases">
        <title>Organ Donor 1.</title>
        <authorList>
            <person name="Marsh A.J."/>
            <person name="Azcarate-Peril M.A."/>
        </authorList>
    </citation>
    <scope>NUCLEOTIDE SEQUENCE [LARGE SCALE GENOMIC DNA]</scope>
    <source>
        <strain evidence="10 15">AMC0712</strain>
    </source>
</reference>
<dbReference type="GO" id="GO:0003746">
    <property type="term" value="F:translation elongation factor activity"/>
    <property type="evidence" value="ECO:0007669"/>
    <property type="project" value="UniProtKB-KW"/>
</dbReference>
<dbReference type="PANTHER" id="PTHR30437:SF6">
    <property type="entry name" value="TRANSCRIPTION ELONGATION FACTOR GREB"/>
    <property type="match status" value="1"/>
</dbReference>